<evidence type="ECO:0000313" key="2">
    <source>
        <dbReference type="Proteomes" id="UP001595547"/>
    </source>
</evidence>
<dbReference type="RefSeq" id="WP_380072176.1">
    <property type="nucleotide sequence ID" value="NZ_JBHRTO010000001.1"/>
</dbReference>
<accession>A0ABV7IYY4</accession>
<protein>
    <recommendedName>
        <fullName evidence="3">Smr domain-containing protein</fullName>
    </recommendedName>
</protein>
<comment type="caution">
    <text evidence="1">The sequence shown here is derived from an EMBL/GenBank/DDBJ whole genome shotgun (WGS) entry which is preliminary data.</text>
</comment>
<organism evidence="1 2">
    <name type="scientific">Cypionkella sinensis</name>
    <dbReference type="NCBI Taxonomy" id="1756043"/>
    <lineage>
        <taxon>Bacteria</taxon>
        <taxon>Pseudomonadati</taxon>
        <taxon>Pseudomonadota</taxon>
        <taxon>Alphaproteobacteria</taxon>
        <taxon>Rhodobacterales</taxon>
        <taxon>Paracoccaceae</taxon>
        <taxon>Cypionkella</taxon>
    </lineage>
</organism>
<sequence>MPPDAASLSLHADLTVVERRVLDRIFQHPISHNLHWREVTALFKSVGAVELAHNGHLVFKLGGHHLTFATAQAKDLAADDVMSLRHLLTQAGWHAAPIPAVPAAEAAIAIVIDHAGARIYELPLDEGHHAPNETHHLHHAIARRQHDADREEDFPADHRFFDAIAKGVPADARIIVVSHGTGQSNEGAHLMDYMAKHHPSVHDRIARVMVADLTHTSVPKQLQLARDALRDALRDAPGAPDAIAN</sequence>
<proteinExistence type="predicted"/>
<reference evidence="2" key="1">
    <citation type="journal article" date="2019" name="Int. J. Syst. Evol. Microbiol.">
        <title>The Global Catalogue of Microorganisms (GCM) 10K type strain sequencing project: providing services to taxonomists for standard genome sequencing and annotation.</title>
        <authorList>
            <consortium name="The Broad Institute Genomics Platform"/>
            <consortium name="The Broad Institute Genome Sequencing Center for Infectious Disease"/>
            <person name="Wu L."/>
            <person name="Ma J."/>
        </authorList>
    </citation>
    <scope>NUCLEOTIDE SEQUENCE [LARGE SCALE GENOMIC DNA]</scope>
    <source>
        <strain evidence="2">KCTC 52039</strain>
    </source>
</reference>
<evidence type="ECO:0000313" key="1">
    <source>
        <dbReference type="EMBL" id="MFC3180551.1"/>
    </source>
</evidence>
<gene>
    <name evidence="1" type="ORF">ACFOGH_06095</name>
</gene>
<dbReference type="Proteomes" id="UP001595547">
    <property type="component" value="Unassembled WGS sequence"/>
</dbReference>
<name>A0ABV7IYY4_9RHOB</name>
<keyword evidence="2" id="KW-1185">Reference proteome</keyword>
<dbReference type="EMBL" id="JBHRTO010000001">
    <property type="protein sequence ID" value="MFC3180551.1"/>
    <property type="molecule type" value="Genomic_DNA"/>
</dbReference>
<evidence type="ECO:0008006" key="3">
    <source>
        <dbReference type="Google" id="ProtNLM"/>
    </source>
</evidence>